<accession>A0AAX2AEL0</accession>
<dbReference type="AlphaFoldDB" id="A0AAX2AEL0"/>
<proteinExistence type="predicted"/>
<dbReference type="KEGG" id="amyt:AMYT_a0147"/>
<protein>
    <submittedName>
        <fullName evidence="1">Uncharacterized protein</fullName>
    </submittedName>
</protein>
<evidence type="ECO:0000313" key="1">
    <source>
        <dbReference type="EMBL" id="RXK12992.1"/>
    </source>
</evidence>
<sequence length="91" mass="10778">MGMFKKLTDKKIADIFNISERNLHQTYKNPKPTTLKKNLTDTEIKKKQEQYMIIRLGSTCLEYDISEEELLITISFLKNIEQELKVKNKIK</sequence>
<reference evidence="1 2" key="1">
    <citation type="submission" date="2017-09" db="EMBL/GenBank/DDBJ databases">
        <title>Genomics of the genus Arcobacter.</title>
        <authorList>
            <person name="Perez-Cataluna A."/>
            <person name="Figueras M.J."/>
            <person name="Salas-Masso N."/>
        </authorList>
    </citation>
    <scope>NUCLEOTIDE SEQUENCE [LARGE SCALE GENOMIC DNA]</scope>
    <source>
        <strain evidence="1 2">CECT 7386</strain>
    </source>
</reference>
<evidence type="ECO:0000313" key="2">
    <source>
        <dbReference type="Proteomes" id="UP000290092"/>
    </source>
</evidence>
<dbReference type="Proteomes" id="UP000290092">
    <property type="component" value="Unassembled WGS sequence"/>
</dbReference>
<name>A0AAX2AEL0_9BACT</name>
<dbReference type="EMBL" id="NXID01000066">
    <property type="protein sequence ID" value="RXK12992.1"/>
    <property type="molecule type" value="Genomic_DNA"/>
</dbReference>
<comment type="caution">
    <text evidence="1">The sequence shown here is derived from an EMBL/GenBank/DDBJ whole genome shotgun (WGS) entry which is preliminary data.</text>
</comment>
<gene>
    <name evidence="1" type="ORF">CP985_13635</name>
</gene>
<organism evidence="1 2">
    <name type="scientific">Malaciobacter mytili LMG 24559</name>
    <dbReference type="NCBI Taxonomy" id="1032238"/>
    <lineage>
        <taxon>Bacteria</taxon>
        <taxon>Pseudomonadati</taxon>
        <taxon>Campylobacterota</taxon>
        <taxon>Epsilonproteobacteria</taxon>
        <taxon>Campylobacterales</taxon>
        <taxon>Arcobacteraceae</taxon>
        <taxon>Malaciobacter</taxon>
    </lineage>
</organism>
<keyword evidence="2" id="KW-1185">Reference proteome</keyword>